<name>F9UKX3_LACPL</name>
<dbReference type="EMBL" id="AL935263">
    <property type="protein sequence ID" value="CCC77988.1"/>
    <property type="molecule type" value="Genomic_DNA"/>
</dbReference>
<dbReference type="CDD" id="cd07033">
    <property type="entry name" value="TPP_PYR_DXS_TK_like"/>
    <property type="match status" value="1"/>
</dbReference>
<comment type="similarity">
    <text evidence="2">Belongs to the transketolase family.</text>
</comment>
<evidence type="ECO:0000313" key="6">
    <source>
        <dbReference type="Proteomes" id="UP000000432"/>
    </source>
</evidence>
<dbReference type="AlphaFoldDB" id="F9UKX3"/>
<reference evidence="5 6" key="1">
    <citation type="journal article" date="2003" name="Proc. Natl. Acad. Sci. U.S.A.">
        <title>Complete genome sequence of Lactobacillus plantarum WCFS1.</title>
        <authorList>
            <person name="Kleerebezem M."/>
            <person name="Boekhorst J."/>
            <person name="van Kranenburg R."/>
            <person name="Molenaar D."/>
            <person name="Kuipers O.P."/>
            <person name="Leer R."/>
            <person name="Tarchini R."/>
            <person name="Peters S.A."/>
            <person name="Sandbrink H.M."/>
            <person name="Fiers M.W."/>
            <person name="Stiekema W."/>
            <person name="Lankhorst R.M."/>
            <person name="Bron P.A."/>
            <person name="Hoffer S.M."/>
            <person name="Groot M.N."/>
            <person name="Kerkhoven R."/>
            <person name="de Vries M."/>
            <person name="Ursing B."/>
            <person name="de Vos W.M."/>
            <person name="Siezen R.J."/>
        </authorList>
    </citation>
    <scope>NUCLEOTIDE SEQUENCE [LARGE SCALE GENOMIC DNA]</scope>
    <source>
        <strain evidence="6">ATCC BAA-793 / NCIMB 8826 / WCFS1</strain>
    </source>
</reference>
<accession>F9UKX3</accession>
<evidence type="ECO:0000256" key="2">
    <source>
        <dbReference type="ARBA" id="ARBA00007131"/>
    </source>
</evidence>
<dbReference type="SMART" id="SM00861">
    <property type="entry name" value="Transket_pyr"/>
    <property type="match status" value="1"/>
</dbReference>
<dbReference type="PhylomeDB" id="F9UKX3"/>
<dbReference type="PANTHER" id="PTHR43825">
    <property type="entry name" value="PYRUVATE DEHYDROGENASE E1 COMPONENT"/>
    <property type="match status" value="1"/>
</dbReference>
<dbReference type="InterPro" id="IPR051157">
    <property type="entry name" value="PDH/Transketolase"/>
</dbReference>
<dbReference type="OrthoDB" id="9803371at2"/>
<comment type="cofactor">
    <cofactor evidence="1">
        <name>thiamine diphosphate</name>
        <dbReference type="ChEBI" id="CHEBI:58937"/>
    </cofactor>
</comment>
<dbReference type="EnsemblBacteria" id="CCC77988">
    <property type="protein sequence ID" value="CCC77988"/>
    <property type="gene ID" value="lp_0491"/>
</dbReference>
<dbReference type="GO" id="GO:0004802">
    <property type="term" value="F:transketolase activity"/>
    <property type="evidence" value="ECO:0007669"/>
    <property type="project" value="UniProtKB-EC"/>
</dbReference>
<dbReference type="eggNOG" id="COG3958">
    <property type="taxonomic scope" value="Bacteria"/>
</dbReference>
<keyword evidence="3" id="KW-0786">Thiamine pyrophosphate</keyword>
<evidence type="ECO:0000256" key="1">
    <source>
        <dbReference type="ARBA" id="ARBA00001964"/>
    </source>
</evidence>
<keyword evidence="5" id="KW-0808">Transferase</keyword>
<dbReference type="FunFam" id="3.40.50.970:FF:000129">
    <property type="entry name" value="Transketolase"/>
    <property type="match status" value="1"/>
</dbReference>
<dbReference type="HOGENOM" id="CLU_009227_1_1_9"/>
<dbReference type="Proteomes" id="UP000000432">
    <property type="component" value="Chromosome"/>
</dbReference>
<dbReference type="Pfam" id="PF02779">
    <property type="entry name" value="Transket_pyr"/>
    <property type="match status" value="1"/>
</dbReference>
<evidence type="ECO:0000259" key="4">
    <source>
        <dbReference type="SMART" id="SM00861"/>
    </source>
</evidence>
<gene>
    <name evidence="5" type="primary">tkt1B</name>
    <name evidence="5" type="ordered locus">lp_0491</name>
</gene>
<feature type="domain" description="Transketolase-like pyrimidine-binding" evidence="4">
    <location>
        <begin position="5"/>
        <end position="169"/>
    </location>
</feature>
<dbReference type="SMR" id="F9UKX3"/>
<organism evidence="5 6">
    <name type="scientific">Lactiplantibacillus plantarum (strain ATCC BAA-793 / NCIMB 8826 / WCFS1)</name>
    <name type="common">Lactobacillus plantarum</name>
    <dbReference type="NCBI Taxonomy" id="220668"/>
    <lineage>
        <taxon>Bacteria</taxon>
        <taxon>Bacillati</taxon>
        <taxon>Bacillota</taxon>
        <taxon>Bacilli</taxon>
        <taxon>Lactobacillales</taxon>
        <taxon>Lactobacillaceae</taxon>
        <taxon>Lactiplantibacillus</taxon>
    </lineage>
</organism>
<evidence type="ECO:0000313" key="5">
    <source>
        <dbReference type="EMBL" id="CCC77988.1"/>
    </source>
</evidence>
<dbReference type="EC" id="2.2.1.1" evidence="5"/>
<dbReference type="Gene3D" id="3.40.50.970">
    <property type="match status" value="1"/>
</dbReference>
<protein>
    <submittedName>
        <fullName evidence="5">Transketolase, pyrimidine-binding domain</fullName>
        <ecNumber evidence="5">2.2.1.1</ecNumber>
    </submittedName>
</protein>
<sequence length="305" mass="33850">MILPISSRAAFRDELLALAKNDKRLIDIEADLGGQTNQFKAEIPDRYFNMGIAESASLDICTGLAKNGLKPVFSTFAPFVALRAAEHVKLSLAYMHANIIIGSCYGGASGGWFGTTHQSLEDLAIIRALPGIKVACPYGEKETRLTLDHAVASNDPWYIRLGRNNSYSDILNVSEFTPYQWYQPLSTETKVCVVSSGEVATDFCTQVAQEKKVAHLHILESDITSLNKMRLVLEKIKVPIIAVEEHRQFGSLGTVLKTLNLKSEIISYNVNDKWPIYGGSHYEVLDYLDFSISDLKKQVSKFLKG</sequence>
<reference key="2">
    <citation type="submission" date="2011-06" db="EMBL/GenBank/DDBJ databases">
        <title>Complete resequencing and reannotation of the Lactobacillus plantarum WCFS1 genome.</title>
        <authorList>
            <person name="Siezen R.J."/>
            <person name="Francke C."/>
            <person name="Renckens B."/>
            <person name="Boekhorst J."/>
            <person name="Wels M."/>
            <person name="Kleerebezem M."/>
            <person name="van Hijum S.A.F.T."/>
        </authorList>
    </citation>
    <scope>NUCLEOTIDE SEQUENCE</scope>
    <source>
        <strain>WCFS1</strain>
    </source>
</reference>
<dbReference type="InterPro" id="IPR029061">
    <property type="entry name" value="THDP-binding"/>
</dbReference>
<dbReference type="KEGG" id="lpl:lp_0491"/>
<reference evidence="5 6" key="3">
    <citation type="journal article" date="2012" name="J. Bacteriol.">
        <title>Complete resequencing and reannotation of the Lactobacillus plantarum WCFS1 genome.</title>
        <authorList>
            <person name="Siezen R.J."/>
            <person name="Francke C."/>
            <person name="Renckens B."/>
            <person name="Boekhorst J."/>
            <person name="Wels M."/>
            <person name="Kleerebezem M."/>
            <person name="van Hijum S.A.F.T."/>
        </authorList>
    </citation>
    <scope>NUCLEOTIDE SEQUENCE [LARGE SCALE GENOMIC DNA]</scope>
    <source>
        <strain evidence="6">ATCC BAA-793 / NCIMB 8826 / WCFS1</strain>
    </source>
</reference>
<dbReference type="SUPFAM" id="SSF52518">
    <property type="entry name" value="Thiamin diphosphate-binding fold (THDP-binding)"/>
    <property type="match status" value="1"/>
</dbReference>
<dbReference type="PANTHER" id="PTHR43825:SF1">
    <property type="entry name" value="TRANSKETOLASE-LIKE PYRIMIDINE-BINDING DOMAIN-CONTAINING PROTEIN"/>
    <property type="match status" value="1"/>
</dbReference>
<evidence type="ECO:0000256" key="3">
    <source>
        <dbReference type="ARBA" id="ARBA00023052"/>
    </source>
</evidence>
<keyword evidence="6" id="KW-1185">Reference proteome</keyword>
<dbReference type="InterPro" id="IPR005475">
    <property type="entry name" value="Transketolase-like_Pyr-bd"/>
</dbReference>
<dbReference type="STRING" id="220668.lp_0491"/>
<proteinExistence type="inferred from homology"/>